<sequence length="94" mass="10803">MKVFVWLLSVAAESKFEQIVTFGDGFSDIRRTNTQTRGKYPGEPYYLGRFSNGPVWTEYLADELNATIFNYAYGMARADETHYPGKLIFEMTDP</sequence>
<accession>A0ACC2T6S2</accession>
<proteinExistence type="predicted"/>
<dbReference type="EMBL" id="QTSX02003589">
    <property type="protein sequence ID" value="KAJ9070170.1"/>
    <property type="molecule type" value="Genomic_DNA"/>
</dbReference>
<name>A0ACC2T6S2_9FUNG</name>
<gene>
    <name evidence="1" type="ORF">DSO57_1011329</name>
</gene>
<comment type="caution">
    <text evidence="1">The sequence shown here is derived from an EMBL/GenBank/DDBJ whole genome shotgun (WGS) entry which is preliminary data.</text>
</comment>
<keyword evidence="2" id="KW-1185">Reference proteome</keyword>
<reference evidence="1" key="1">
    <citation type="submission" date="2022-04" db="EMBL/GenBank/DDBJ databases">
        <title>Genome of the entomopathogenic fungus Entomophthora muscae.</title>
        <authorList>
            <person name="Elya C."/>
            <person name="Lovett B.R."/>
            <person name="Lee E."/>
            <person name="Macias A.M."/>
            <person name="Hajek A.E."/>
            <person name="De Bivort B.L."/>
            <person name="Kasson M.T."/>
            <person name="De Fine Licht H.H."/>
            <person name="Stajich J.E."/>
        </authorList>
    </citation>
    <scope>NUCLEOTIDE SEQUENCE</scope>
    <source>
        <strain evidence="1">Berkeley</strain>
    </source>
</reference>
<evidence type="ECO:0000313" key="1">
    <source>
        <dbReference type="EMBL" id="KAJ9070170.1"/>
    </source>
</evidence>
<protein>
    <submittedName>
        <fullName evidence="1">Uncharacterized protein</fullName>
    </submittedName>
</protein>
<organism evidence="1 2">
    <name type="scientific">Entomophthora muscae</name>
    <dbReference type="NCBI Taxonomy" id="34485"/>
    <lineage>
        <taxon>Eukaryota</taxon>
        <taxon>Fungi</taxon>
        <taxon>Fungi incertae sedis</taxon>
        <taxon>Zoopagomycota</taxon>
        <taxon>Entomophthoromycotina</taxon>
        <taxon>Entomophthoromycetes</taxon>
        <taxon>Entomophthorales</taxon>
        <taxon>Entomophthoraceae</taxon>
        <taxon>Entomophthora</taxon>
    </lineage>
</organism>
<dbReference type="Proteomes" id="UP001165960">
    <property type="component" value="Unassembled WGS sequence"/>
</dbReference>
<evidence type="ECO:0000313" key="2">
    <source>
        <dbReference type="Proteomes" id="UP001165960"/>
    </source>
</evidence>